<dbReference type="Pfam" id="PF00886">
    <property type="entry name" value="Ribosomal_S16"/>
    <property type="match status" value="1"/>
</dbReference>
<dbReference type="PANTHER" id="PTHR12919">
    <property type="entry name" value="30S RIBOSOMAL PROTEIN S16"/>
    <property type="match status" value="1"/>
</dbReference>
<dbReference type="GO" id="GO:0005737">
    <property type="term" value="C:cytoplasm"/>
    <property type="evidence" value="ECO:0007669"/>
    <property type="project" value="UniProtKB-ARBA"/>
</dbReference>
<dbReference type="Proteomes" id="UP000886829">
    <property type="component" value="Unassembled WGS sequence"/>
</dbReference>
<dbReference type="HAMAP" id="MF_00385">
    <property type="entry name" value="Ribosomal_bS16"/>
    <property type="match status" value="1"/>
</dbReference>
<dbReference type="SUPFAM" id="SSF54565">
    <property type="entry name" value="Ribosomal protein S16"/>
    <property type="match status" value="1"/>
</dbReference>
<dbReference type="Gene3D" id="3.30.1320.10">
    <property type="match status" value="1"/>
</dbReference>
<dbReference type="PANTHER" id="PTHR12919:SF20">
    <property type="entry name" value="SMALL RIBOSOMAL SUBUNIT PROTEIN BS16M"/>
    <property type="match status" value="1"/>
</dbReference>
<name>A0A9D1WBZ6_9GAMM</name>
<reference evidence="4" key="2">
    <citation type="submission" date="2021-04" db="EMBL/GenBank/DDBJ databases">
        <authorList>
            <person name="Gilroy R."/>
        </authorList>
    </citation>
    <scope>NUCLEOTIDE SEQUENCE</scope>
    <source>
        <strain evidence="4">USASDec5-558</strain>
    </source>
</reference>
<dbReference type="GO" id="GO:0003735">
    <property type="term" value="F:structural constituent of ribosome"/>
    <property type="evidence" value="ECO:0007669"/>
    <property type="project" value="InterPro"/>
</dbReference>
<sequence length="123" mass="13374">MVVIRLRRAGAKKRPFYHVVVADSRFAATGRFIEKVGFFNPIAKGQEVRLNLNLERVNYWKSVGAQPSDRVARLIKDQEMGPEAVAAYKTAKYEKAVAARKAKAEAEAAAAAEQAAAGEAAQA</sequence>
<evidence type="ECO:0000256" key="1">
    <source>
        <dbReference type="ARBA" id="ARBA00022980"/>
    </source>
</evidence>
<dbReference type="NCBIfam" id="TIGR00002">
    <property type="entry name" value="S16"/>
    <property type="match status" value="1"/>
</dbReference>
<protein>
    <recommendedName>
        <fullName evidence="3">Small ribosomal subunit protein bS16</fullName>
    </recommendedName>
</protein>
<accession>A0A9D1WBZ6</accession>
<evidence type="ECO:0000313" key="4">
    <source>
        <dbReference type="EMBL" id="HIX56007.1"/>
    </source>
</evidence>
<reference evidence="4" key="1">
    <citation type="journal article" date="2021" name="PeerJ">
        <title>Extensive microbial diversity within the chicken gut microbiome revealed by metagenomics and culture.</title>
        <authorList>
            <person name="Gilroy R."/>
            <person name="Ravi A."/>
            <person name="Getino M."/>
            <person name="Pursley I."/>
            <person name="Horton D.L."/>
            <person name="Alikhan N.F."/>
            <person name="Baker D."/>
            <person name="Gharbi K."/>
            <person name="Hall N."/>
            <person name="Watson M."/>
            <person name="Adriaenssens E.M."/>
            <person name="Foster-Nyarko E."/>
            <person name="Jarju S."/>
            <person name="Secka A."/>
            <person name="Antonio M."/>
            <person name="Oren A."/>
            <person name="Chaudhuri R.R."/>
            <person name="La Ragione R."/>
            <person name="Hildebrand F."/>
            <person name="Pallen M.J."/>
        </authorList>
    </citation>
    <scope>NUCLEOTIDE SEQUENCE</scope>
    <source>
        <strain evidence="4">USASDec5-558</strain>
    </source>
</reference>
<organism evidence="4 5">
    <name type="scientific">Candidatus Anaerobiospirillum pullistercoris</name>
    <dbReference type="NCBI Taxonomy" id="2838452"/>
    <lineage>
        <taxon>Bacteria</taxon>
        <taxon>Pseudomonadati</taxon>
        <taxon>Pseudomonadota</taxon>
        <taxon>Gammaproteobacteria</taxon>
        <taxon>Aeromonadales</taxon>
        <taxon>Succinivibrionaceae</taxon>
        <taxon>Anaerobiospirillum</taxon>
    </lineage>
</organism>
<dbReference type="AlphaFoldDB" id="A0A9D1WBZ6"/>
<dbReference type="EMBL" id="DXEV01000019">
    <property type="protein sequence ID" value="HIX56007.1"/>
    <property type="molecule type" value="Genomic_DNA"/>
</dbReference>
<dbReference type="GO" id="GO:0006412">
    <property type="term" value="P:translation"/>
    <property type="evidence" value="ECO:0007669"/>
    <property type="project" value="UniProtKB-UniRule"/>
</dbReference>
<evidence type="ECO:0000313" key="5">
    <source>
        <dbReference type="Proteomes" id="UP000886829"/>
    </source>
</evidence>
<evidence type="ECO:0000256" key="2">
    <source>
        <dbReference type="ARBA" id="ARBA00023274"/>
    </source>
</evidence>
<keyword evidence="1 3" id="KW-0689">Ribosomal protein</keyword>
<proteinExistence type="inferred from homology"/>
<comment type="similarity">
    <text evidence="3">Belongs to the bacterial ribosomal protein bS16 family.</text>
</comment>
<gene>
    <name evidence="3 4" type="primary">rpsP</name>
    <name evidence="4" type="ORF">H9850_00865</name>
</gene>
<comment type="caution">
    <text evidence="4">The sequence shown here is derived from an EMBL/GenBank/DDBJ whole genome shotgun (WGS) entry which is preliminary data.</text>
</comment>
<dbReference type="InterPro" id="IPR023803">
    <property type="entry name" value="Ribosomal_bS16_dom_sf"/>
</dbReference>
<keyword evidence="2 3" id="KW-0687">Ribonucleoprotein</keyword>
<dbReference type="InterPro" id="IPR000307">
    <property type="entry name" value="Ribosomal_bS16"/>
</dbReference>
<dbReference type="GO" id="GO:0015935">
    <property type="term" value="C:small ribosomal subunit"/>
    <property type="evidence" value="ECO:0007669"/>
    <property type="project" value="TreeGrafter"/>
</dbReference>
<evidence type="ECO:0000256" key="3">
    <source>
        <dbReference type="HAMAP-Rule" id="MF_00385"/>
    </source>
</evidence>